<feature type="domain" description="GspL cytoplasmic actin-ATPase-like" evidence="10">
    <location>
        <begin position="38"/>
        <end position="155"/>
    </location>
</feature>
<keyword evidence="5" id="KW-0997">Cell inner membrane</keyword>
<evidence type="ECO:0000259" key="11">
    <source>
        <dbReference type="Pfam" id="PF12693"/>
    </source>
</evidence>
<evidence type="ECO:0000256" key="8">
    <source>
        <dbReference type="ARBA" id="ARBA00022989"/>
    </source>
</evidence>
<dbReference type="GO" id="GO:0015628">
    <property type="term" value="P:protein secretion by the type II secretion system"/>
    <property type="evidence" value="ECO:0007669"/>
    <property type="project" value="InterPro"/>
</dbReference>
<evidence type="ECO:0008006" key="14">
    <source>
        <dbReference type="Google" id="ProtNLM"/>
    </source>
</evidence>
<dbReference type="Proteomes" id="UP000627446">
    <property type="component" value="Unassembled WGS sequence"/>
</dbReference>
<dbReference type="Pfam" id="PF12693">
    <property type="entry name" value="GspL_C"/>
    <property type="match status" value="1"/>
</dbReference>
<dbReference type="InterPro" id="IPR025691">
    <property type="entry name" value="GspL_pp_dom"/>
</dbReference>
<keyword evidence="3" id="KW-0813">Transport</keyword>
<evidence type="ECO:0000256" key="5">
    <source>
        <dbReference type="ARBA" id="ARBA00022519"/>
    </source>
</evidence>
<dbReference type="GO" id="GO:0015627">
    <property type="term" value="C:type II protein secretion system complex"/>
    <property type="evidence" value="ECO:0007669"/>
    <property type="project" value="InterPro"/>
</dbReference>
<dbReference type="PIRSF" id="PIRSF015761">
    <property type="entry name" value="Protein_L"/>
    <property type="match status" value="1"/>
</dbReference>
<reference evidence="12" key="1">
    <citation type="submission" date="2020-08" db="EMBL/GenBank/DDBJ databases">
        <title>Novel species isolated from subtropical streams in China.</title>
        <authorList>
            <person name="Lu H."/>
        </authorList>
    </citation>
    <scope>NUCLEOTIDE SEQUENCE</scope>
    <source>
        <strain evidence="12">LX22W</strain>
    </source>
</reference>
<proteinExistence type="inferred from homology"/>
<name>A0A923KRX8_9BURK</name>
<evidence type="ECO:0000256" key="3">
    <source>
        <dbReference type="ARBA" id="ARBA00022448"/>
    </source>
</evidence>
<protein>
    <recommendedName>
        <fullName evidence="14">General secretion pathway protein L</fullName>
    </recommendedName>
</protein>
<comment type="caution">
    <text evidence="12">The sequence shown here is derived from an EMBL/GenBank/DDBJ whole genome shotgun (WGS) entry which is preliminary data.</text>
</comment>
<evidence type="ECO:0000256" key="4">
    <source>
        <dbReference type="ARBA" id="ARBA00022475"/>
    </source>
</evidence>
<evidence type="ECO:0000313" key="13">
    <source>
        <dbReference type="Proteomes" id="UP000627446"/>
    </source>
</evidence>
<evidence type="ECO:0000313" key="12">
    <source>
        <dbReference type="EMBL" id="MBC3879767.1"/>
    </source>
</evidence>
<keyword evidence="13" id="KW-1185">Reference proteome</keyword>
<dbReference type="AlphaFoldDB" id="A0A923KRX8"/>
<dbReference type="Gene3D" id="3.30.420.380">
    <property type="match status" value="1"/>
</dbReference>
<dbReference type="InterPro" id="IPR043129">
    <property type="entry name" value="ATPase_NBD"/>
</dbReference>
<keyword evidence="4" id="KW-1003">Cell membrane</keyword>
<dbReference type="SUPFAM" id="SSF53067">
    <property type="entry name" value="Actin-like ATPase domain"/>
    <property type="match status" value="1"/>
</dbReference>
<dbReference type="NCBIfam" id="TIGR01709">
    <property type="entry name" value="typeII_sec_gspL"/>
    <property type="match status" value="1"/>
</dbReference>
<keyword evidence="6" id="KW-0812">Transmembrane</keyword>
<evidence type="ECO:0000256" key="7">
    <source>
        <dbReference type="ARBA" id="ARBA00022927"/>
    </source>
</evidence>
<dbReference type="InterPro" id="IPR024230">
    <property type="entry name" value="GspL_cyto_dom"/>
</dbReference>
<keyword evidence="7" id="KW-0653">Protein transport</keyword>
<dbReference type="Pfam" id="PF05134">
    <property type="entry name" value="T2SSL"/>
    <property type="match status" value="1"/>
</dbReference>
<dbReference type="GO" id="GO:0009276">
    <property type="term" value="C:Gram-negative-bacterium-type cell wall"/>
    <property type="evidence" value="ECO:0007669"/>
    <property type="project" value="InterPro"/>
</dbReference>
<evidence type="ECO:0000256" key="9">
    <source>
        <dbReference type="ARBA" id="ARBA00023136"/>
    </source>
</evidence>
<accession>A0A923KRX8</accession>
<feature type="domain" description="GspL periplasmic" evidence="11">
    <location>
        <begin position="271"/>
        <end position="408"/>
    </location>
</feature>
<dbReference type="EMBL" id="JACOFZ010000001">
    <property type="protein sequence ID" value="MBC3879767.1"/>
    <property type="molecule type" value="Genomic_DNA"/>
</dbReference>
<gene>
    <name evidence="12" type="ORF">H8K36_00120</name>
</gene>
<comment type="subcellular location">
    <subcellularLocation>
        <location evidence="1">Cell inner membrane</location>
        <topology evidence="1">Single-pass membrane protein</topology>
    </subcellularLocation>
</comment>
<dbReference type="RefSeq" id="WP_186915657.1">
    <property type="nucleotide sequence ID" value="NZ_JACOFZ010000001.1"/>
</dbReference>
<dbReference type="GO" id="GO:0005886">
    <property type="term" value="C:plasma membrane"/>
    <property type="evidence" value="ECO:0007669"/>
    <property type="project" value="UniProtKB-SubCell"/>
</dbReference>
<evidence type="ECO:0000256" key="6">
    <source>
        <dbReference type="ARBA" id="ARBA00022692"/>
    </source>
</evidence>
<evidence type="ECO:0000256" key="1">
    <source>
        <dbReference type="ARBA" id="ARBA00004377"/>
    </source>
</evidence>
<sequence>MASTLYIQMPPKSVADTTVGWQDHAFPFCLASADKRPMQHGRQNLNDLKELARSANQTILLVASSDVSFFDIEVPPMPIQKLRAALPNLLEEQLLVDPSELLFVCGNPVNSRCTVAVVGRIWTEALLAAAQVLDARKLSAYPLALSLPQDPDTASVAIEHVLGAEDQIMLSVKLSSQSCAGLTLSLGRSESANVGTALSSIGLFCRGRNLKLFVENSMLLPTQKAVEANSLDVNIIQVEVLDWSHKIAADLPPLLNLFSLLVQENQASFDWPKWRWTVALTACIGLVSVFGLNFEWFRLKSEASALNGSLLATYKNLFPQENSLRDPLLQLQQKIEQSKRMAGQSTEEDFLVMSGQLAQAWQTAHPQGIQLANLEYKDRSLIAKPKNVGEVQVDNLRSALREYSLKLEVKDGNYKIWRDDGSGK</sequence>
<comment type="similarity">
    <text evidence="2">Belongs to the GSP L family.</text>
</comment>
<keyword evidence="9" id="KW-0472">Membrane</keyword>
<keyword evidence="8" id="KW-1133">Transmembrane helix</keyword>
<organism evidence="12 13">
    <name type="scientific">Undibacterium nitidum</name>
    <dbReference type="NCBI Taxonomy" id="2762298"/>
    <lineage>
        <taxon>Bacteria</taxon>
        <taxon>Pseudomonadati</taxon>
        <taxon>Pseudomonadota</taxon>
        <taxon>Betaproteobacteria</taxon>
        <taxon>Burkholderiales</taxon>
        <taxon>Oxalobacteraceae</taxon>
        <taxon>Undibacterium</taxon>
    </lineage>
</organism>
<evidence type="ECO:0000256" key="2">
    <source>
        <dbReference type="ARBA" id="ARBA00005318"/>
    </source>
</evidence>
<dbReference type="InterPro" id="IPR007812">
    <property type="entry name" value="T2SS_protein-GspL"/>
</dbReference>
<evidence type="ECO:0000259" key="10">
    <source>
        <dbReference type="Pfam" id="PF05134"/>
    </source>
</evidence>